<feature type="domain" description="N-acetyltransferase" evidence="3">
    <location>
        <begin position="140"/>
        <end position="273"/>
    </location>
</feature>
<dbReference type="AlphaFoldDB" id="A0A242KB80"/>
<keyword evidence="1" id="KW-0808">Transferase</keyword>
<dbReference type="PROSITE" id="PS51186">
    <property type="entry name" value="GNAT"/>
    <property type="match status" value="1"/>
</dbReference>
<dbReference type="RefSeq" id="WP_086347319.1">
    <property type="nucleotide sequence ID" value="NZ_CP147247.1"/>
</dbReference>
<organism evidence="4">
    <name type="scientific">Candidatus Enterococcus clewellii</name>
    <dbReference type="NCBI Taxonomy" id="1834193"/>
    <lineage>
        <taxon>Bacteria</taxon>
        <taxon>Bacillati</taxon>
        <taxon>Bacillota</taxon>
        <taxon>Bacilli</taxon>
        <taxon>Lactobacillales</taxon>
        <taxon>Enterococcaceae</taxon>
        <taxon>Enterococcus</taxon>
    </lineage>
</organism>
<protein>
    <recommendedName>
        <fullName evidence="3">N-acetyltransferase domain-containing protein</fullName>
    </recommendedName>
</protein>
<keyword evidence="6" id="KW-1185">Reference proteome</keyword>
<dbReference type="SUPFAM" id="SSF55729">
    <property type="entry name" value="Acyl-CoA N-acyltransferases (Nat)"/>
    <property type="match status" value="1"/>
</dbReference>
<dbReference type="PANTHER" id="PTHR43420">
    <property type="entry name" value="ACETYLTRANSFERASE"/>
    <property type="match status" value="1"/>
</dbReference>
<dbReference type="Gene3D" id="3.40.630.30">
    <property type="match status" value="1"/>
</dbReference>
<dbReference type="EMBL" id="CP147247">
    <property type="protein sequence ID" value="WYJ88363.1"/>
    <property type="molecule type" value="Genomic_DNA"/>
</dbReference>
<evidence type="ECO:0000313" key="5">
    <source>
        <dbReference type="EMBL" id="WYJ88363.1"/>
    </source>
</evidence>
<dbReference type="Proteomes" id="UP000195141">
    <property type="component" value="Chromosome"/>
</dbReference>
<dbReference type="InterPro" id="IPR000182">
    <property type="entry name" value="GNAT_dom"/>
</dbReference>
<evidence type="ECO:0000256" key="1">
    <source>
        <dbReference type="ARBA" id="ARBA00022679"/>
    </source>
</evidence>
<dbReference type="Pfam" id="PF00583">
    <property type="entry name" value="Acetyltransf_1"/>
    <property type="match status" value="1"/>
</dbReference>
<accession>A0A242KB80</accession>
<dbReference type="OrthoDB" id="7163760at2"/>
<reference evidence="4" key="1">
    <citation type="submission" date="2017-05" db="EMBL/GenBank/DDBJ databases">
        <title>The Genome Sequence of Enterococcus sp. 9E7_DIV0242.</title>
        <authorList>
            <consortium name="The Broad Institute Genomics Platform"/>
            <consortium name="The Broad Institute Genomic Center for Infectious Diseases"/>
            <person name="Earl A."/>
            <person name="Manson A."/>
            <person name="Schwartman J."/>
            <person name="Gilmore M."/>
            <person name="Abouelleil A."/>
            <person name="Cao P."/>
            <person name="Chapman S."/>
            <person name="Cusick C."/>
            <person name="Shea T."/>
            <person name="Young S."/>
            <person name="Neafsey D."/>
            <person name="Nusbaum C."/>
            <person name="Birren B."/>
        </authorList>
    </citation>
    <scope>NUCLEOTIDE SEQUENCE [LARGE SCALE GENOMIC DNA]</scope>
    <source>
        <strain evidence="4">9E7_DIV0242</strain>
    </source>
</reference>
<evidence type="ECO:0000256" key="2">
    <source>
        <dbReference type="ARBA" id="ARBA00023315"/>
    </source>
</evidence>
<dbReference type="PANTHER" id="PTHR43420:SF12">
    <property type="entry name" value="N-ACETYLTRANSFERASE DOMAIN-CONTAINING PROTEIN"/>
    <property type="match status" value="1"/>
</dbReference>
<dbReference type="EMBL" id="NGMM01000001">
    <property type="protein sequence ID" value="OTP18317.1"/>
    <property type="molecule type" value="Genomic_DNA"/>
</dbReference>
<evidence type="ECO:0000313" key="4">
    <source>
        <dbReference type="EMBL" id="OTP18317.1"/>
    </source>
</evidence>
<proteinExistence type="predicted"/>
<evidence type="ECO:0000313" key="6">
    <source>
        <dbReference type="Proteomes" id="UP000195141"/>
    </source>
</evidence>
<dbReference type="GO" id="GO:0016747">
    <property type="term" value="F:acyltransferase activity, transferring groups other than amino-acyl groups"/>
    <property type="evidence" value="ECO:0007669"/>
    <property type="project" value="InterPro"/>
</dbReference>
<dbReference type="CDD" id="cd04301">
    <property type="entry name" value="NAT_SF"/>
    <property type="match status" value="1"/>
</dbReference>
<dbReference type="InterPro" id="IPR016181">
    <property type="entry name" value="Acyl_CoA_acyltransferase"/>
</dbReference>
<dbReference type="InterPro" id="IPR050680">
    <property type="entry name" value="YpeA/RimI_acetyltransf"/>
</dbReference>
<sequence>MNENLNEKMYVTKKLTGNEKAAIRELKATVEKENIGHKLDLDYLDADRSKHLLLWNDEKLEVYAWLSSFDPQELEVSIISQKPERYFETVLAYLHSYVEKQKISEAFLIVDQRDERLKKSIEQMQCKADFSEAYMELNQNNFNPMTEQLLSLTKGTAAERKEIGRFMNDGEDYDIPQEDLDRIMLYKEADDIFSCLRIDESEGRFGIYGFVVQKEQRGRGIGRKVLSTAILEILKKNPKLIYLEVETNNLNAFHLYCSLGFEVKRQFDYYTFQ</sequence>
<name>A0A242KB80_9ENTE</name>
<evidence type="ECO:0000259" key="3">
    <source>
        <dbReference type="PROSITE" id="PS51186"/>
    </source>
</evidence>
<reference evidence="5" key="3">
    <citation type="submission" date="2024-03" db="EMBL/GenBank/DDBJ databases">
        <title>The Genome Sequence of Enterococcus sp. DIV0242b.</title>
        <authorList>
            <consortium name="The Broad Institute Genomics Platform"/>
            <consortium name="The Broad Institute Microbial Omics Core"/>
            <consortium name="The Broad Institute Genomic Center for Infectious Diseases"/>
            <person name="Earl A."/>
            <person name="Manson A."/>
            <person name="Gilmore M."/>
            <person name="Schwartman J."/>
            <person name="Shea T."/>
            <person name="Abouelleil A."/>
            <person name="Cao P."/>
            <person name="Chapman S."/>
            <person name="Cusick C."/>
            <person name="Young S."/>
            <person name="Neafsey D."/>
            <person name="Nusbaum C."/>
            <person name="Birren B."/>
        </authorList>
    </citation>
    <scope>NUCLEOTIDE SEQUENCE</scope>
    <source>
        <strain evidence="5">9E7_DIV0242</strain>
    </source>
</reference>
<reference evidence="5" key="2">
    <citation type="submission" date="2017-05" db="EMBL/GenBank/DDBJ databases">
        <authorList>
            <consortium name="The Broad Institute Genomics Platform"/>
            <consortium name="The Broad Institute Genomic Center for Infectious Diseases"/>
            <person name="Earl A."/>
            <person name="Manson A."/>
            <person name="Schwartman J."/>
            <person name="Gilmore M."/>
            <person name="Abouelleil A."/>
            <person name="Cao P."/>
            <person name="Chapman S."/>
            <person name="Cusick C."/>
            <person name="Shea T."/>
            <person name="Young S."/>
            <person name="Neafsey D."/>
            <person name="Nusbaum C."/>
            <person name="Birren B."/>
        </authorList>
    </citation>
    <scope>NUCLEOTIDE SEQUENCE</scope>
    <source>
        <strain evidence="5">9E7_DIV0242</strain>
    </source>
</reference>
<gene>
    <name evidence="5" type="ORF">A5888_000082</name>
    <name evidence="4" type="ORF">A5888_000131</name>
</gene>
<keyword evidence="2" id="KW-0012">Acyltransferase</keyword>